<feature type="transmembrane region" description="Helical" evidence="6">
    <location>
        <begin position="25"/>
        <end position="45"/>
    </location>
</feature>
<dbReference type="AlphaFoldDB" id="A0A3Q9IQE1"/>
<proteinExistence type="predicted"/>
<protein>
    <submittedName>
        <fullName evidence="7">CidA/LrgA family protein</fullName>
    </submittedName>
</protein>
<feature type="transmembrane region" description="Helical" evidence="6">
    <location>
        <begin position="57"/>
        <end position="76"/>
    </location>
</feature>
<dbReference type="RefSeq" id="WP_106481647.1">
    <property type="nucleotide sequence ID" value="NZ_CP032819.1"/>
</dbReference>
<name>A0A3Q9IQE1_9BACT</name>
<evidence type="ECO:0000256" key="5">
    <source>
        <dbReference type="ARBA" id="ARBA00023136"/>
    </source>
</evidence>
<keyword evidence="3 6" id="KW-0812">Transmembrane</keyword>
<evidence type="ECO:0000256" key="3">
    <source>
        <dbReference type="ARBA" id="ARBA00022692"/>
    </source>
</evidence>
<keyword evidence="5 6" id="KW-0472">Membrane</keyword>
<comment type="subcellular location">
    <subcellularLocation>
        <location evidence="1">Cell membrane</location>
        <topology evidence="1">Multi-pass membrane protein</topology>
    </subcellularLocation>
</comment>
<reference evidence="7 8" key="1">
    <citation type="submission" date="2018-10" db="EMBL/GenBank/DDBJ databases">
        <title>Butyricimonas faecalis sp. nov., isolated from human faeces and emended description of the genus Butyricimonas.</title>
        <authorList>
            <person name="Le Roy T."/>
            <person name="Van der Smissen P."/>
            <person name="Paquot A."/>
            <person name="Delzenne N."/>
            <person name="Muccioli G."/>
            <person name="Collet J.-F."/>
            <person name="Cani P.D."/>
        </authorList>
    </citation>
    <scope>NUCLEOTIDE SEQUENCE [LARGE SCALE GENOMIC DNA]</scope>
    <source>
        <strain evidence="7 8">H184</strain>
    </source>
</reference>
<dbReference type="OrthoDB" id="3176438at2"/>
<dbReference type="EMBL" id="CP032819">
    <property type="protein sequence ID" value="AZS31238.1"/>
    <property type="molecule type" value="Genomic_DNA"/>
</dbReference>
<evidence type="ECO:0000256" key="4">
    <source>
        <dbReference type="ARBA" id="ARBA00022989"/>
    </source>
</evidence>
<evidence type="ECO:0000256" key="6">
    <source>
        <dbReference type="SAM" id="Phobius"/>
    </source>
</evidence>
<accession>A0A3Q9IQE1</accession>
<keyword evidence="2" id="KW-1003">Cell membrane</keyword>
<evidence type="ECO:0000313" key="8">
    <source>
        <dbReference type="Proteomes" id="UP000270673"/>
    </source>
</evidence>
<dbReference type="PANTHER" id="PTHR33931:SF2">
    <property type="entry name" value="HOLIN-LIKE PROTEIN CIDA"/>
    <property type="match status" value="1"/>
</dbReference>
<dbReference type="KEGG" id="buy:D8S85_17875"/>
<evidence type="ECO:0000313" key="7">
    <source>
        <dbReference type="EMBL" id="AZS31238.1"/>
    </source>
</evidence>
<keyword evidence="4 6" id="KW-1133">Transmembrane helix</keyword>
<dbReference type="Proteomes" id="UP000270673">
    <property type="component" value="Chromosome"/>
</dbReference>
<organism evidence="7 8">
    <name type="scientific">Butyricimonas faecalis</name>
    <dbReference type="NCBI Taxonomy" id="2093856"/>
    <lineage>
        <taxon>Bacteria</taxon>
        <taxon>Pseudomonadati</taxon>
        <taxon>Bacteroidota</taxon>
        <taxon>Bacteroidia</taxon>
        <taxon>Bacteroidales</taxon>
        <taxon>Odoribacteraceae</taxon>
        <taxon>Butyricimonas</taxon>
    </lineage>
</organism>
<dbReference type="PANTHER" id="PTHR33931">
    <property type="entry name" value="HOLIN-LIKE PROTEIN CIDA-RELATED"/>
    <property type="match status" value="1"/>
</dbReference>
<evidence type="ECO:0000256" key="1">
    <source>
        <dbReference type="ARBA" id="ARBA00004651"/>
    </source>
</evidence>
<feature type="transmembrane region" description="Helical" evidence="6">
    <location>
        <begin position="82"/>
        <end position="104"/>
    </location>
</feature>
<dbReference type="GO" id="GO:0005886">
    <property type="term" value="C:plasma membrane"/>
    <property type="evidence" value="ECO:0007669"/>
    <property type="project" value="UniProtKB-SubCell"/>
</dbReference>
<evidence type="ECO:0000256" key="2">
    <source>
        <dbReference type="ARBA" id="ARBA00022475"/>
    </source>
</evidence>
<dbReference type="Pfam" id="PF03788">
    <property type="entry name" value="LrgA"/>
    <property type="match status" value="1"/>
</dbReference>
<dbReference type="InterPro" id="IPR005538">
    <property type="entry name" value="LrgA/CidA"/>
</dbReference>
<gene>
    <name evidence="7" type="ORF">D8S85_17875</name>
</gene>
<keyword evidence="8" id="KW-1185">Reference proteome</keyword>
<sequence length="118" mass="13282">MLGGIFIIMAFYLLGECCAWLINGFVPGSVLGMMFLFLALSMRWVKPERVRPVARFLCDNMAFFFLPAGVGIITSMDVLSRYWDVVLVVGTVTTLLVLIVVAVLQQWQEDHRAHGRTN</sequence>